<dbReference type="Pfam" id="PF00589">
    <property type="entry name" value="Phage_integrase"/>
    <property type="match status" value="1"/>
</dbReference>
<dbReference type="GO" id="GO:0006310">
    <property type="term" value="P:DNA recombination"/>
    <property type="evidence" value="ECO:0007669"/>
    <property type="project" value="UniProtKB-KW"/>
</dbReference>
<dbReference type="NCBIfam" id="TIGR02249">
    <property type="entry name" value="integrase_gron"/>
    <property type="match status" value="1"/>
</dbReference>
<evidence type="ECO:0000259" key="7">
    <source>
        <dbReference type="PROSITE" id="PS51900"/>
    </source>
</evidence>
<dbReference type="InterPro" id="IPR013762">
    <property type="entry name" value="Integrase-like_cat_sf"/>
</dbReference>
<dbReference type="InterPro" id="IPR011946">
    <property type="entry name" value="Integrase_integron-type"/>
</dbReference>
<dbReference type="PANTHER" id="PTHR30349">
    <property type="entry name" value="PHAGE INTEGRASE-RELATED"/>
    <property type="match status" value="1"/>
</dbReference>
<dbReference type="InterPro" id="IPR010998">
    <property type="entry name" value="Integrase_recombinase_N"/>
</dbReference>
<comment type="similarity">
    <text evidence="1">Belongs to the 'phage' integrase family.</text>
</comment>
<evidence type="ECO:0000256" key="4">
    <source>
        <dbReference type="ARBA" id="ARBA00023172"/>
    </source>
</evidence>
<organism evidence="8 9">
    <name type="scientific">Candidatus Accumulibacter aalborgensis</name>
    <dbReference type="NCBI Taxonomy" id="1860102"/>
    <lineage>
        <taxon>Bacteria</taxon>
        <taxon>Pseudomonadati</taxon>
        <taxon>Pseudomonadota</taxon>
        <taxon>Betaproteobacteria</taxon>
        <taxon>Candidatus Accumulibacter</taxon>
    </lineage>
</organism>
<dbReference type="InterPro" id="IPR011010">
    <property type="entry name" value="DNA_brk_join_enz"/>
</dbReference>
<name>A0A1A8XU53_9PROT</name>
<feature type="domain" description="Tyr recombinase" evidence="6">
    <location>
        <begin position="120"/>
        <end position="331"/>
    </location>
</feature>
<dbReference type="AlphaFoldDB" id="A0A1A8XU53"/>
<dbReference type="Pfam" id="PF13495">
    <property type="entry name" value="Phage_int_SAM_4"/>
    <property type="match status" value="1"/>
</dbReference>
<dbReference type="Proteomes" id="UP000199169">
    <property type="component" value="Unassembled WGS sequence"/>
</dbReference>
<dbReference type="InterPro" id="IPR002104">
    <property type="entry name" value="Integrase_catalytic"/>
</dbReference>
<accession>A0A1A8XU53</accession>
<dbReference type="PROSITE" id="PS51900">
    <property type="entry name" value="CB"/>
    <property type="match status" value="1"/>
</dbReference>
<keyword evidence="3 5" id="KW-0238">DNA-binding</keyword>
<dbReference type="STRING" id="1860102.ACCAA_590015"/>
<keyword evidence="9" id="KW-1185">Reference proteome</keyword>
<gene>
    <name evidence="8" type="ORF">ACCAA_590015</name>
</gene>
<dbReference type="SUPFAM" id="SSF56349">
    <property type="entry name" value="DNA breaking-rejoining enzymes"/>
    <property type="match status" value="1"/>
</dbReference>
<dbReference type="Gene3D" id="1.10.443.10">
    <property type="entry name" value="Intergrase catalytic core"/>
    <property type="match status" value="1"/>
</dbReference>
<evidence type="ECO:0000256" key="5">
    <source>
        <dbReference type="PROSITE-ProRule" id="PRU01248"/>
    </source>
</evidence>
<dbReference type="PANTHER" id="PTHR30349:SF64">
    <property type="entry name" value="PROPHAGE INTEGRASE INTD-RELATED"/>
    <property type="match status" value="1"/>
</dbReference>
<evidence type="ECO:0000256" key="2">
    <source>
        <dbReference type="ARBA" id="ARBA00022908"/>
    </source>
</evidence>
<dbReference type="GO" id="GO:0015074">
    <property type="term" value="P:DNA integration"/>
    <property type="evidence" value="ECO:0007669"/>
    <property type="project" value="UniProtKB-KW"/>
</dbReference>
<dbReference type="PROSITE" id="PS51898">
    <property type="entry name" value="TYR_RECOMBINASE"/>
    <property type="match status" value="1"/>
</dbReference>
<dbReference type="InterPro" id="IPR050090">
    <property type="entry name" value="Tyrosine_recombinase_XerCD"/>
</dbReference>
<keyword evidence="2" id="KW-0229">DNA integration</keyword>
<dbReference type="GO" id="GO:0003677">
    <property type="term" value="F:DNA binding"/>
    <property type="evidence" value="ECO:0007669"/>
    <property type="project" value="UniProtKB-UniRule"/>
</dbReference>
<evidence type="ECO:0000313" key="9">
    <source>
        <dbReference type="Proteomes" id="UP000199169"/>
    </source>
</evidence>
<proteinExistence type="inferred from homology"/>
<dbReference type="Gene3D" id="1.10.150.130">
    <property type="match status" value="1"/>
</dbReference>
<reference evidence="8 9" key="1">
    <citation type="submission" date="2016-06" db="EMBL/GenBank/DDBJ databases">
        <authorList>
            <person name="Kjaerup R.B."/>
            <person name="Dalgaard T.S."/>
            <person name="Juul-Madsen H.R."/>
        </authorList>
    </citation>
    <scope>NUCLEOTIDE SEQUENCE [LARGE SCALE GENOMIC DNA]</scope>
    <source>
        <strain evidence="8">3</strain>
    </source>
</reference>
<evidence type="ECO:0000313" key="8">
    <source>
        <dbReference type="EMBL" id="SBT08599.1"/>
    </source>
</evidence>
<feature type="domain" description="Core-binding (CB)" evidence="7">
    <location>
        <begin position="15"/>
        <end position="102"/>
    </location>
</feature>
<evidence type="ECO:0008006" key="10">
    <source>
        <dbReference type="Google" id="ProtNLM"/>
    </source>
</evidence>
<dbReference type="EMBL" id="FLQX01000137">
    <property type="protein sequence ID" value="SBT08599.1"/>
    <property type="molecule type" value="Genomic_DNA"/>
</dbReference>
<dbReference type="InterPro" id="IPR044068">
    <property type="entry name" value="CB"/>
</dbReference>
<evidence type="ECO:0000259" key="6">
    <source>
        <dbReference type="PROSITE" id="PS51898"/>
    </source>
</evidence>
<protein>
    <recommendedName>
        <fullName evidence="10">Integron integrase</fullName>
    </recommendedName>
</protein>
<dbReference type="RefSeq" id="WP_245754625.1">
    <property type="nucleotide sequence ID" value="NZ_FLQX01000137.1"/>
</dbReference>
<sequence length="331" mass="37233">MGTFTKNSDNCVNANGTARPPKRLLEQLSDRIRFKHYSIRTEQAYGDWVRRFVLFHGKRHPREMGAREVEAFLTHLAVEGRVSASTQNQAKSALLFLYKEVLETELPWLDEVESAKASKRLPVVLTPEEVQRLLAPIDGTPGLILRLLYGTGMRIMECLRLRVKDVDFARSEILVREGKGFKDRVTMLPEELLTPLRDHLLRVKALHEADVAAGFGEVYLPWALERKYPNAAREWAWRSESARRAGVECGAVTLTGTGLQLRRSGWRSPWALLRTGVSGCFWSRLLGYGLRPDPTTLRRCSVCTPGGPCSSLLPPSTTTQEISHASAQTPR</sequence>
<keyword evidence="4" id="KW-0233">DNA recombination</keyword>
<dbReference type="InterPro" id="IPR004107">
    <property type="entry name" value="Integrase_SAM-like_N"/>
</dbReference>
<evidence type="ECO:0000256" key="3">
    <source>
        <dbReference type="ARBA" id="ARBA00023125"/>
    </source>
</evidence>
<evidence type="ECO:0000256" key="1">
    <source>
        <dbReference type="ARBA" id="ARBA00008857"/>
    </source>
</evidence>